<dbReference type="EMBL" id="SLXD01000002">
    <property type="protein sequence ID" value="TCP04269.1"/>
    <property type="molecule type" value="Genomic_DNA"/>
</dbReference>
<name>A0A4R2MAA5_RUBGE</name>
<dbReference type="Proteomes" id="UP000295106">
    <property type="component" value="Unassembled WGS sequence"/>
</dbReference>
<reference evidence="1 2" key="1">
    <citation type="submission" date="2019-03" db="EMBL/GenBank/DDBJ databases">
        <title>Genomic Encyclopedia of Type Strains, Phase IV (KMG-IV): sequencing the most valuable type-strain genomes for metagenomic binning, comparative biology and taxonomic classification.</title>
        <authorList>
            <person name="Goeker M."/>
        </authorList>
    </citation>
    <scope>NUCLEOTIDE SEQUENCE [LARGE SCALE GENOMIC DNA]</scope>
    <source>
        <strain evidence="1 2">DSM 1709</strain>
    </source>
</reference>
<sequence>MSPYSVSRHADTVGFGRVPVPPPSLRTAPTAAWDRFVFWLTAPAALDAAPPLSQLPVARQAFVDALLDLQGREVHQLAERIQQARTLRELWHLRAEIYRVVALHHSQSEAEHRLAGLNQYFPKRGRSRLMPL</sequence>
<evidence type="ECO:0000313" key="1">
    <source>
        <dbReference type="EMBL" id="TCP04269.1"/>
    </source>
</evidence>
<comment type="caution">
    <text evidence="1">The sequence shown here is derived from an EMBL/GenBank/DDBJ whole genome shotgun (WGS) entry which is preliminary data.</text>
</comment>
<dbReference type="OrthoDB" id="8687298at2"/>
<evidence type="ECO:0000313" key="2">
    <source>
        <dbReference type="Proteomes" id="UP000295106"/>
    </source>
</evidence>
<proteinExistence type="predicted"/>
<dbReference type="AlphaFoldDB" id="A0A4R2MAA5"/>
<accession>A0A4R2MAA5</accession>
<organism evidence="1 2">
    <name type="scientific">Rubrivivax gelatinosus</name>
    <name type="common">Rhodocyclus gelatinosus</name>
    <name type="synonym">Rhodopseudomonas gelatinosa</name>
    <dbReference type="NCBI Taxonomy" id="28068"/>
    <lineage>
        <taxon>Bacteria</taxon>
        <taxon>Pseudomonadati</taxon>
        <taxon>Pseudomonadota</taxon>
        <taxon>Betaproteobacteria</taxon>
        <taxon>Burkholderiales</taxon>
        <taxon>Sphaerotilaceae</taxon>
        <taxon>Rubrivivax</taxon>
    </lineage>
</organism>
<gene>
    <name evidence="1" type="ORF">EV684_10219</name>
</gene>
<protein>
    <submittedName>
        <fullName evidence="1">Uncharacterized protein</fullName>
    </submittedName>
</protein>